<evidence type="ECO:0000256" key="17">
    <source>
        <dbReference type="ARBA" id="ARBA00034104"/>
    </source>
</evidence>
<evidence type="ECO:0000256" key="11">
    <source>
        <dbReference type="ARBA" id="ARBA00023173"/>
    </source>
</evidence>
<dbReference type="AlphaFoldDB" id="A0A2C9KBY3"/>
<keyword evidence="6" id="KW-0770">Synapse</keyword>
<feature type="transmembrane region" description="Helical" evidence="18">
    <location>
        <begin position="228"/>
        <end position="252"/>
    </location>
</feature>
<dbReference type="STRING" id="6526.A0A2C9KBY3"/>
<evidence type="ECO:0000259" key="20">
    <source>
        <dbReference type="Pfam" id="PF02931"/>
    </source>
</evidence>
<dbReference type="Pfam" id="PF02932">
    <property type="entry name" value="Neur_chan_memb"/>
    <property type="match status" value="1"/>
</dbReference>
<keyword evidence="14" id="KW-0628">Postsynaptic cell membrane</keyword>
<dbReference type="InterPro" id="IPR038050">
    <property type="entry name" value="Neuro_actylchol_rec"/>
</dbReference>
<dbReference type="SUPFAM" id="SSF63712">
    <property type="entry name" value="Nicotinic receptor ligand binding domain-like"/>
    <property type="match status" value="1"/>
</dbReference>
<dbReference type="InterPro" id="IPR036734">
    <property type="entry name" value="Neur_chan_lig-bd_sf"/>
</dbReference>
<feature type="transmembrane region" description="Helical" evidence="18">
    <location>
        <begin position="290"/>
        <end position="312"/>
    </location>
</feature>
<evidence type="ECO:0000256" key="7">
    <source>
        <dbReference type="ARBA" id="ARBA00023065"/>
    </source>
</evidence>
<evidence type="ECO:0000256" key="5">
    <source>
        <dbReference type="ARBA" id="ARBA00022989"/>
    </source>
</evidence>
<dbReference type="GO" id="GO:0045211">
    <property type="term" value="C:postsynaptic membrane"/>
    <property type="evidence" value="ECO:0007669"/>
    <property type="project" value="UniProtKB-SubCell"/>
</dbReference>
<evidence type="ECO:0000256" key="8">
    <source>
        <dbReference type="ARBA" id="ARBA00023136"/>
    </source>
</evidence>
<name>A0A2C9KBY3_BIOGL</name>
<evidence type="ECO:0000259" key="21">
    <source>
        <dbReference type="Pfam" id="PF02932"/>
    </source>
</evidence>
<evidence type="ECO:0000256" key="4">
    <source>
        <dbReference type="ARBA" id="ARBA00022729"/>
    </source>
</evidence>
<keyword evidence="5 18" id="KW-1133">Transmembrane helix</keyword>
<evidence type="ECO:0000313" key="23">
    <source>
        <dbReference type="Proteomes" id="UP000076420"/>
    </source>
</evidence>
<proteinExistence type="predicted"/>
<dbReference type="InterPro" id="IPR006201">
    <property type="entry name" value="Neur_channel"/>
</dbReference>
<dbReference type="InterPro" id="IPR001390">
    <property type="entry name" value="GABAAa_rcpt"/>
</dbReference>
<feature type="chain" id="PRO_5012564618" description="Neurotransmitter-gated ion-channel ligand-binding domain-containing protein" evidence="19">
    <location>
        <begin position="26"/>
        <end position="447"/>
    </location>
</feature>
<dbReference type="GO" id="GO:0005230">
    <property type="term" value="F:extracellular ligand-gated monoatomic ion channel activity"/>
    <property type="evidence" value="ECO:0007669"/>
    <property type="project" value="InterPro"/>
</dbReference>
<dbReference type="VEuPathDB" id="VectorBase:BGLB017342"/>
<dbReference type="InterPro" id="IPR036719">
    <property type="entry name" value="Neuro-gated_channel_TM_sf"/>
</dbReference>
<gene>
    <name evidence="22" type="primary">106078061</name>
</gene>
<organism evidence="22 23">
    <name type="scientific">Biomphalaria glabrata</name>
    <name type="common">Bloodfluke planorb</name>
    <name type="synonym">Freshwater snail</name>
    <dbReference type="NCBI Taxonomy" id="6526"/>
    <lineage>
        <taxon>Eukaryota</taxon>
        <taxon>Metazoa</taxon>
        <taxon>Spiralia</taxon>
        <taxon>Lophotrochozoa</taxon>
        <taxon>Mollusca</taxon>
        <taxon>Gastropoda</taxon>
        <taxon>Heterobranchia</taxon>
        <taxon>Euthyneura</taxon>
        <taxon>Panpulmonata</taxon>
        <taxon>Hygrophila</taxon>
        <taxon>Lymnaeoidea</taxon>
        <taxon>Planorbidae</taxon>
        <taxon>Biomphalaria</taxon>
    </lineage>
</organism>
<dbReference type="Gene3D" id="2.70.170.10">
    <property type="entry name" value="Neurotransmitter-gated ion-channel ligand-binding domain"/>
    <property type="match status" value="1"/>
</dbReference>
<dbReference type="Proteomes" id="UP000076420">
    <property type="component" value="Unassembled WGS sequence"/>
</dbReference>
<evidence type="ECO:0000256" key="18">
    <source>
        <dbReference type="SAM" id="Phobius"/>
    </source>
</evidence>
<keyword evidence="16" id="KW-0407">Ion channel</keyword>
<feature type="domain" description="Neurotransmitter-gated ion-channel transmembrane" evidence="21">
    <location>
        <begin position="235"/>
        <end position="438"/>
    </location>
</feature>
<keyword evidence="10" id="KW-0675">Receptor</keyword>
<evidence type="ECO:0000256" key="13">
    <source>
        <dbReference type="ARBA" id="ARBA00023214"/>
    </source>
</evidence>
<dbReference type="InterPro" id="IPR006028">
    <property type="entry name" value="GABAA/Glycine_rcpt"/>
</dbReference>
<keyword evidence="2" id="KW-1003">Cell membrane</keyword>
<keyword evidence="15" id="KW-1071">Ligand-gated ion channel</keyword>
<dbReference type="CDD" id="cd19049">
    <property type="entry name" value="LGIC_TM_anion"/>
    <property type="match status" value="1"/>
</dbReference>
<feature type="domain" description="Neurotransmitter-gated ion-channel ligand-binding" evidence="20">
    <location>
        <begin position="36"/>
        <end position="226"/>
    </location>
</feature>
<dbReference type="GO" id="GO:0034707">
    <property type="term" value="C:chloride channel complex"/>
    <property type="evidence" value="ECO:0007669"/>
    <property type="project" value="UniProtKB-KW"/>
</dbReference>
<evidence type="ECO:0000256" key="15">
    <source>
        <dbReference type="ARBA" id="ARBA00023286"/>
    </source>
</evidence>
<keyword evidence="7" id="KW-0406">Ion transport</keyword>
<evidence type="ECO:0000256" key="19">
    <source>
        <dbReference type="SAM" id="SignalP"/>
    </source>
</evidence>
<dbReference type="PRINTS" id="PR00252">
    <property type="entry name" value="NRIONCHANNEL"/>
</dbReference>
<feature type="transmembrane region" description="Helical" evidence="18">
    <location>
        <begin position="424"/>
        <end position="444"/>
    </location>
</feature>
<dbReference type="OrthoDB" id="203862at2759"/>
<dbReference type="InterPro" id="IPR006202">
    <property type="entry name" value="Neur_chan_lig-bd"/>
</dbReference>
<evidence type="ECO:0000256" key="1">
    <source>
        <dbReference type="ARBA" id="ARBA00022448"/>
    </source>
</evidence>
<evidence type="ECO:0008006" key="24">
    <source>
        <dbReference type="Google" id="ProtNLM"/>
    </source>
</evidence>
<keyword evidence="3 18" id="KW-0812">Transmembrane</keyword>
<feature type="transmembrane region" description="Helical" evidence="18">
    <location>
        <begin position="259"/>
        <end position="278"/>
    </location>
</feature>
<keyword evidence="11" id="KW-0869">Chloride channel</keyword>
<dbReference type="PANTHER" id="PTHR18945">
    <property type="entry name" value="NEUROTRANSMITTER GATED ION CHANNEL"/>
    <property type="match status" value="1"/>
</dbReference>
<evidence type="ECO:0000256" key="9">
    <source>
        <dbReference type="ARBA" id="ARBA00023157"/>
    </source>
</evidence>
<keyword evidence="13" id="KW-0868">Chloride</keyword>
<evidence type="ECO:0000256" key="16">
    <source>
        <dbReference type="ARBA" id="ARBA00023303"/>
    </source>
</evidence>
<dbReference type="PRINTS" id="PR01079">
    <property type="entry name" value="GABAARALPHA"/>
</dbReference>
<evidence type="ECO:0000313" key="22">
    <source>
        <dbReference type="EnsemblMetazoa" id="BGLB017342-PA"/>
    </source>
</evidence>
<dbReference type="Pfam" id="PF02931">
    <property type="entry name" value="Neur_chan_LBD"/>
    <property type="match status" value="1"/>
</dbReference>
<dbReference type="KEGG" id="bgt:106078061"/>
<dbReference type="VEuPathDB" id="VectorBase:BGLAX_028945"/>
<dbReference type="SUPFAM" id="SSF90112">
    <property type="entry name" value="Neurotransmitter-gated ion-channel transmembrane pore"/>
    <property type="match status" value="1"/>
</dbReference>
<protein>
    <recommendedName>
        <fullName evidence="24">Neurotransmitter-gated ion-channel ligand-binding domain-containing protein</fullName>
    </recommendedName>
</protein>
<evidence type="ECO:0000256" key="14">
    <source>
        <dbReference type="ARBA" id="ARBA00023257"/>
    </source>
</evidence>
<dbReference type="GO" id="GO:0005254">
    <property type="term" value="F:chloride channel activity"/>
    <property type="evidence" value="ECO:0007669"/>
    <property type="project" value="UniProtKB-KW"/>
</dbReference>
<dbReference type="PRINTS" id="PR00253">
    <property type="entry name" value="GABAARECEPTR"/>
</dbReference>
<keyword evidence="4 19" id="KW-0732">Signal</keyword>
<evidence type="ECO:0000256" key="3">
    <source>
        <dbReference type="ARBA" id="ARBA00022692"/>
    </source>
</evidence>
<evidence type="ECO:0000256" key="10">
    <source>
        <dbReference type="ARBA" id="ARBA00023170"/>
    </source>
</evidence>
<dbReference type="Gene3D" id="1.20.58.390">
    <property type="entry name" value="Neurotransmitter-gated ion-channel transmembrane domain"/>
    <property type="match status" value="1"/>
</dbReference>
<keyword evidence="1" id="KW-0813">Transport</keyword>
<keyword evidence="12" id="KW-0325">Glycoprotein</keyword>
<dbReference type="GO" id="GO:0004890">
    <property type="term" value="F:GABA-A receptor activity"/>
    <property type="evidence" value="ECO:0007669"/>
    <property type="project" value="InterPro"/>
</dbReference>
<comment type="subcellular location">
    <subcellularLocation>
        <location evidence="17">Postsynaptic cell membrane</location>
        <topology evidence="17">Multi-pass membrane protein</topology>
    </subcellularLocation>
</comment>
<reference evidence="22" key="1">
    <citation type="submission" date="2020-05" db="UniProtKB">
        <authorList>
            <consortium name="EnsemblMetazoa"/>
        </authorList>
    </citation>
    <scope>IDENTIFICATION</scope>
    <source>
        <strain evidence="22">BB02</strain>
    </source>
</reference>
<dbReference type="EnsemblMetazoa" id="BGLB017342-RA">
    <property type="protein sequence ID" value="BGLB017342-PA"/>
    <property type="gene ID" value="BGLB017342"/>
</dbReference>
<keyword evidence="9" id="KW-1015">Disulfide bond</keyword>
<feature type="signal peptide" evidence="19">
    <location>
        <begin position="1"/>
        <end position="25"/>
    </location>
</feature>
<evidence type="ECO:0000256" key="12">
    <source>
        <dbReference type="ARBA" id="ARBA00023180"/>
    </source>
</evidence>
<dbReference type="InterPro" id="IPR006029">
    <property type="entry name" value="Neurotrans-gated_channel_TM"/>
</dbReference>
<sequence length="447" mass="51498">MYKVTPMNVMLAWLSALFISPICVGYEVQRTKAVSEVLDHLLDGYRKEVRPGIGGERVVIDTDILIKSMGPIKETDMSYSMQVYFRQRWKDDRLSFYLPNITSFTLSNKFINNIWKPNSYFINGRRSKQHNLTVPNAFIRLRYDGSIYMSVRYFIHPMDRVVCPLYIGSFGYTTRDLVYRWENQVDIDPGVTLSQFELGRIEQQNITRKGRYGDLSILQVYIHMSRAVGFFIIQTYVPCYLIVCLSWVSFWINRDGAQARVVLGVTTILTTSAIGITVREGLPRVPYPTALDVFLIMCIVYQMAAFIEYAAVNYFTKLMPLEGGNDDDDDEADNLIKPGSKRKLVSVDEEKPEQESQTLIHSYARRLEEKYAQKWAAKIQNCSDFLYTFLQCIVGSADYRQQRTELADPEAGNSVSAIDMVSRVVFPVTFGLVNLCYWLIYFHLDLS</sequence>
<evidence type="ECO:0000256" key="2">
    <source>
        <dbReference type="ARBA" id="ARBA00022475"/>
    </source>
</evidence>
<keyword evidence="8 18" id="KW-0472">Membrane</keyword>
<accession>A0A2C9KBY3</accession>
<evidence type="ECO:0000256" key="6">
    <source>
        <dbReference type="ARBA" id="ARBA00023018"/>
    </source>
</evidence>